<dbReference type="Gene3D" id="3.40.50.300">
    <property type="entry name" value="P-loop containing nucleotide triphosphate hydrolases"/>
    <property type="match status" value="1"/>
</dbReference>
<reference evidence="2 3" key="1">
    <citation type="submission" date="2011-10" db="EMBL/GenBank/DDBJ databases">
        <title>The Improved High-Quality Draft genome of Methanoplanus limicola DSM 2279.</title>
        <authorList>
            <consortium name="US DOE Joint Genome Institute (JGI-PGF)"/>
            <person name="Lucas S."/>
            <person name="Copeland A."/>
            <person name="Lapidus A."/>
            <person name="Glavina del Rio T."/>
            <person name="Dalin E."/>
            <person name="Tice H."/>
            <person name="Bruce D."/>
            <person name="Goodwin L."/>
            <person name="Pitluck S."/>
            <person name="Peters L."/>
            <person name="Mikhailova N."/>
            <person name="Lu M."/>
            <person name="Kyrpides N."/>
            <person name="Mavromatis K."/>
            <person name="Ivanova N."/>
            <person name="Markowitz V."/>
            <person name="Cheng J.-F."/>
            <person name="Hugenholtz P."/>
            <person name="Woyke T."/>
            <person name="Wu D."/>
            <person name="Wirth R."/>
            <person name="Brambilla E.-M."/>
            <person name="Klenk H.-P."/>
            <person name="Eisen J.A."/>
        </authorList>
    </citation>
    <scope>NUCLEOTIDE SEQUENCE [LARGE SCALE GENOMIC DNA]</scope>
    <source>
        <strain evidence="2 3">DSM 2279</strain>
    </source>
</reference>
<dbReference type="InterPro" id="IPR027417">
    <property type="entry name" value="P-loop_NTPase"/>
</dbReference>
<feature type="domain" description="ATPase of the ABC class C-terminal" evidence="1">
    <location>
        <begin position="193"/>
        <end position="449"/>
    </location>
</feature>
<dbReference type="PANTHER" id="PTHR38149:SF1">
    <property type="entry name" value="ATPASE"/>
    <property type="match status" value="1"/>
</dbReference>
<dbReference type="PATRIC" id="fig|937775.9.peg.3206"/>
<keyword evidence="3" id="KW-1185">Reference proteome</keyword>
<protein>
    <submittedName>
        <fullName evidence="2">ABC transporter, ATPase</fullName>
    </submittedName>
</protein>
<dbReference type="STRING" id="937775.Metlim_2861"/>
<evidence type="ECO:0000313" key="2">
    <source>
        <dbReference type="EMBL" id="EHQ36895.1"/>
    </source>
</evidence>
<dbReference type="InParanoid" id="H1YXF8"/>
<accession>H1YXF8</accession>
<dbReference type="InterPro" id="IPR046834">
    <property type="entry name" value="ABC_ATPase_C"/>
</dbReference>
<dbReference type="CDD" id="cd00267">
    <property type="entry name" value="ABC_ATPase"/>
    <property type="match status" value="1"/>
</dbReference>
<name>H1YXF8_9EURY</name>
<evidence type="ECO:0000259" key="1">
    <source>
        <dbReference type="Pfam" id="PF09818"/>
    </source>
</evidence>
<sequence length="471" mass="50650">MFISVKPAKVPGLSDLVPDIPQNSGCIPDKIRFRPGANIYSVLSFDKTSVQFSLPILVKPGFIPEFYGFSPEGYDGFTASVIEHIKRSVPKDERLRALGGLDTVHPAHYSVNTEPVTVIKTSHGSGQRLWMAGADNFTDEKGLHLTVRGALPAAVPGSDRALRQSSGYSGDLKETVASLVDGLPDAVAGIPVEKAEEAVSISVDQKKARSLLADLGLVSFIADGSLPARHFSDHRSNFRLAGPKYGVNIAFRCPKNLSPIEIEYKESGYTLSGLGIKKSEVFAVVGSNAEGKSTFLQGIISGTDDHLPGDGREGIVTVGRGSFVETGGRDISGSDISLFFKSLPPGISGTPKRVSGTGSGSMVMAAGFSEALSKQSPYILFDEDRSATNLLVPNCIQCEDVSTLTDLLRERREIFSGTSLIFAAATMDLLIAHSDRIMRFNNHRADGILVDEYRKRLHRHMTEIASSLINP</sequence>
<dbReference type="SUPFAM" id="SSF52540">
    <property type="entry name" value="P-loop containing nucleoside triphosphate hydrolases"/>
    <property type="match status" value="1"/>
</dbReference>
<dbReference type="AlphaFoldDB" id="H1YXF8"/>
<gene>
    <name evidence="2" type="ORF">Metlim_2861</name>
</gene>
<dbReference type="EMBL" id="CM001436">
    <property type="protein sequence ID" value="EHQ36895.1"/>
    <property type="molecule type" value="Genomic_DNA"/>
</dbReference>
<organism evidence="2 3">
    <name type="scientific">Methanoplanus limicola DSM 2279</name>
    <dbReference type="NCBI Taxonomy" id="937775"/>
    <lineage>
        <taxon>Archaea</taxon>
        <taxon>Methanobacteriati</taxon>
        <taxon>Methanobacteriota</taxon>
        <taxon>Stenosarchaea group</taxon>
        <taxon>Methanomicrobia</taxon>
        <taxon>Methanomicrobiales</taxon>
        <taxon>Methanomicrobiaceae</taxon>
        <taxon>Methanoplanus</taxon>
    </lineage>
</organism>
<dbReference type="HOGENOM" id="CLU_598017_0_0_2"/>
<dbReference type="InterPro" id="IPR019195">
    <property type="entry name" value="ABC_ATPase_put"/>
</dbReference>
<dbReference type="Proteomes" id="UP000005741">
    <property type="component" value="Chromosome"/>
</dbReference>
<dbReference type="Pfam" id="PF09818">
    <property type="entry name" value="ABC_ATPase"/>
    <property type="match status" value="1"/>
</dbReference>
<dbReference type="PANTHER" id="PTHR38149">
    <property type="entry name" value="ATPASE"/>
    <property type="match status" value="1"/>
</dbReference>
<proteinExistence type="predicted"/>
<evidence type="ECO:0000313" key="3">
    <source>
        <dbReference type="Proteomes" id="UP000005741"/>
    </source>
</evidence>